<evidence type="ECO:0000256" key="7">
    <source>
        <dbReference type="ARBA" id="ARBA00042896"/>
    </source>
</evidence>
<evidence type="ECO:0000256" key="9">
    <source>
        <dbReference type="ARBA" id="ARBA00048092"/>
    </source>
</evidence>
<dbReference type="Proteomes" id="UP000658613">
    <property type="component" value="Unassembled WGS sequence"/>
</dbReference>
<evidence type="ECO:0000256" key="10">
    <source>
        <dbReference type="SAM" id="MobiDB-lite"/>
    </source>
</evidence>
<dbReference type="Pfam" id="PF07732">
    <property type="entry name" value="Cu-oxidase_3"/>
    <property type="match status" value="1"/>
</dbReference>
<feature type="region of interest" description="Disordered" evidence="10">
    <location>
        <begin position="35"/>
        <end position="64"/>
    </location>
</feature>
<dbReference type="GO" id="GO:0016491">
    <property type="term" value="F:oxidoreductase activity"/>
    <property type="evidence" value="ECO:0007669"/>
    <property type="project" value="UniProtKB-KW"/>
</dbReference>
<dbReference type="InterPro" id="IPR045087">
    <property type="entry name" value="Cu-oxidase_fam"/>
</dbReference>
<evidence type="ECO:0000259" key="12">
    <source>
        <dbReference type="Pfam" id="PF07732"/>
    </source>
</evidence>
<accession>A0A931E191</accession>
<protein>
    <recommendedName>
        <fullName evidence="6">Multicopper oxidase CueO</fullName>
        <ecNumber evidence="5">1.16.3.4</ecNumber>
    </recommendedName>
    <alternativeName>
        <fullName evidence="7">Copper efflux oxidase</fullName>
    </alternativeName>
    <alternativeName>
        <fullName evidence="8">Cuprous oxidase</fullName>
    </alternativeName>
</protein>
<keyword evidence="14" id="KW-1185">Reference proteome</keyword>
<feature type="domain" description="Plastocyanin-like" evidence="12">
    <location>
        <begin position="82"/>
        <end position="196"/>
    </location>
</feature>
<name>A0A931E191_9CORY</name>
<evidence type="ECO:0000256" key="4">
    <source>
        <dbReference type="ARBA" id="ARBA00023002"/>
    </source>
</evidence>
<dbReference type="Gene3D" id="2.60.40.420">
    <property type="entry name" value="Cupredoxins - blue copper proteins"/>
    <property type="match status" value="3"/>
</dbReference>
<comment type="catalytic activity">
    <reaction evidence="9">
        <text>4 Cu(+) + O2 + 4 H(+) = 4 Cu(2+) + 2 H2O</text>
        <dbReference type="Rhea" id="RHEA:30083"/>
        <dbReference type="ChEBI" id="CHEBI:15377"/>
        <dbReference type="ChEBI" id="CHEBI:15378"/>
        <dbReference type="ChEBI" id="CHEBI:15379"/>
        <dbReference type="ChEBI" id="CHEBI:29036"/>
        <dbReference type="ChEBI" id="CHEBI:49552"/>
        <dbReference type="EC" id="1.16.3.4"/>
    </reaction>
    <physiologicalReaction direction="left-to-right" evidence="9">
        <dbReference type="Rhea" id="RHEA:30084"/>
    </physiologicalReaction>
</comment>
<dbReference type="CDD" id="cd04232">
    <property type="entry name" value="CuRO_1_CueO_FtsP"/>
    <property type="match status" value="1"/>
</dbReference>
<dbReference type="SUPFAM" id="SSF49503">
    <property type="entry name" value="Cupredoxins"/>
    <property type="match status" value="3"/>
</dbReference>
<dbReference type="Pfam" id="PF07731">
    <property type="entry name" value="Cu-oxidase_2"/>
    <property type="match status" value="1"/>
</dbReference>
<feature type="domain" description="Plastocyanin-like" evidence="11">
    <location>
        <begin position="394"/>
        <end position="513"/>
    </location>
</feature>
<keyword evidence="4" id="KW-0560">Oxidoreductase</keyword>
<evidence type="ECO:0000256" key="1">
    <source>
        <dbReference type="ARBA" id="ARBA00010609"/>
    </source>
</evidence>
<organism evidence="13 14">
    <name type="scientific">Corynebacterium aquatimens</name>
    <dbReference type="NCBI Taxonomy" id="1190508"/>
    <lineage>
        <taxon>Bacteria</taxon>
        <taxon>Bacillati</taxon>
        <taxon>Actinomycetota</taxon>
        <taxon>Actinomycetes</taxon>
        <taxon>Mycobacteriales</taxon>
        <taxon>Corynebacteriaceae</taxon>
        <taxon>Corynebacterium</taxon>
    </lineage>
</organism>
<dbReference type="PROSITE" id="PS51318">
    <property type="entry name" value="TAT"/>
    <property type="match status" value="1"/>
</dbReference>
<comment type="subunit">
    <text evidence="2">Monomer.</text>
</comment>
<keyword evidence="3" id="KW-0479">Metal-binding</keyword>
<dbReference type="AlphaFoldDB" id="A0A931E191"/>
<dbReference type="InterPro" id="IPR002355">
    <property type="entry name" value="Cu_oxidase_Cu_BS"/>
</dbReference>
<dbReference type="EC" id="1.16.3.4" evidence="5"/>
<gene>
    <name evidence="13" type="ORF">IW254_000880</name>
</gene>
<evidence type="ECO:0000259" key="11">
    <source>
        <dbReference type="Pfam" id="PF07731"/>
    </source>
</evidence>
<evidence type="ECO:0000313" key="14">
    <source>
        <dbReference type="Proteomes" id="UP000658613"/>
    </source>
</evidence>
<dbReference type="InterPro" id="IPR008972">
    <property type="entry name" value="Cupredoxin"/>
</dbReference>
<evidence type="ECO:0000256" key="5">
    <source>
        <dbReference type="ARBA" id="ARBA00038978"/>
    </source>
</evidence>
<evidence type="ECO:0000256" key="8">
    <source>
        <dbReference type="ARBA" id="ARBA00043090"/>
    </source>
</evidence>
<comment type="similarity">
    <text evidence="1">Belongs to the multicopper oxidase family.</text>
</comment>
<evidence type="ECO:0000256" key="3">
    <source>
        <dbReference type="ARBA" id="ARBA00022723"/>
    </source>
</evidence>
<dbReference type="InterPro" id="IPR011706">
    <property type="entry name" value="Cu-oxidase_C"/>
</dbReference>
<comment type="caution">
    <text evidence="13">The sequence shown here is derived from an EMBL/GenBank/DDBJ whole genome shotgun (WGS) entry which is preliminary data.</text>
</comment>
<dbReference type="InterPro" id="IPR011707">
    <property type="entry name" value="Cu-oxidase-like_N"/>
</dbReference>
<dbReference type="PANTHER" id="PTHR48267:SF1">
    <property type="entry name" value="BILIRUBIN OXIDASE"/>
    <property type="match status" value="1"/>
</dbReference>
<evidence type="ECO:0000313" key="13">
    <source>
        <dbReference type="EMBL" id="MBG6121911.1"/>
    </source>
</evidence>
<proteinExistence type="inferred from homology"/>
<dbReference type="EMBL" id="JADOUE010000001">
    <property type="protein sequence ID" value="MBG6121911.1"/>
    <property type="molecule type" value="Genomic_DNA"/>
</dbReference>
<dbReference type="InterPro" id="IPR006311">
    <property type="entry name" value="TAT_signal"/>
</dbReference>
<evidence type="ECO:0000256" key="6">
    <source>
        <dbReference type="ARBA" id="ARBA00041027"/>
    </source>
</evidence>
<dbReference type="GO" id="GO:0005507">
    <property type="term" value="F:copper ion binding"/>
    <property type="evidence" value="ECO:0007669"/>
    <property type="project" value="InterPro"/>
</dbReference>
<evidence type="ECO:0000256" key="2">
    <source>
        <dbReference type="ARBA" id="ARBA00011245"/>
    </source>
</evidence>
<reference evidence="13" key="1">
    <citation type="submission" date="2020-11" db="EMBL/GenBank/DDBJ databases">
        <title>Sequencing the genomes of 1000 actinobacteria strains.</title>
        <authorList>
            <person name="Klenk H.-P."/>
        </authorList>
    </citation>
    <scope>NUCLEOTIDE SEQUENCE</scope>
    <source>
        <strain evidence="13">DSM 45632</strain>
    </source>
</reference>
<dbReference type="RefSeq" id="WP_196824388.1">
    <property type="nucleotide sequence ID" value="NZ_CP046980.1"/>
</dbReference>
<dbReference type="PROSITE" id="PS00080">
    <property type="entry name" value="MULTICOPPER_OXIDASE2"/>
    <property type="match status" value="1"/>
</dbReference>
<sequence length="531" mass="57973">MATRPSTDSGRFGRRTFFKSMLFVAGAAAVGGVSACSQNEGGTRRGQPEPRGATAQPRPLPIPPLYTGELKGSTRSFELTAQRGEFEIVEGTKTATWGFNGAWLGPTLYMRRGETIDMTVTNNVGEPTVVHWHGLHLPAAADGGPALIFAPGEQWRPTWKIEQPAATCWYHPHPHEISALHAYRGLAGGLIIADDESDALDLPRDYGVDDIPVIITDAKFTDDGQLDETIDPTYGLLGTTPLINGITKPRLTATTRRLRLRLLNGATMRFHHLELGTPFHVIATDQGLLERPIEADAILLSPGERAEIIVDLEPGKDLTLRSTGVPNGGGLPKEETTDGFGLRDTFDLLDIVAPAQDAPAQDAPASREEPGALPTKLVDKHDANADAAPTREFRLNGFQINEQSMDMARVDFAIDHEGPEIWKVTNENADWPHNFHIHNARFAVRAVEPLGGNAEASIDFTHGWHDTINIPPLSTVTLLVEVGYYPDPTLAYMYHCHMLFHEDQGMMGQYVVTRPNEEPALGPAGHDHHAV</sequence>
<dbReference type="PANTHER" id="PTHR48267">
    <property type="entry name" value="CUPREDOXIN SUPERFAMILY PROTEIN"/>
    <property type="match status" value="1"/>
</dbReference>